<name>A0ACC1X5I4_MELAZ</name>
<comment type="caution">
    <text evidence="1">The sequence shown here is derived from an EMBL/GenBank/DDBJ whole genome shotgun (WGS) entry which is preliminary data.</text>
</comment>
<protein>
    <submittedName>
        <fullName evidence="1">Zinc CCHC-type-like protein</fullName>
    </submittedName>
</protein>
<proteinExistence type="predicted"/>
<accession>A0ACC1X5I4</accession>
<sequence>MKQIWKPVGNVEIESLGSNKFVFPFFFETDRKRVLYTGPWCFDKNLIVLTEPTGIEDLAQQSFTHVSFWIQIHNLPIMCMNRDVGTMLGQMIGEIEEVESRQTKACLGKYMRVRVKIDITKPLKCSLRVQLEGEEQLSTLLIRYERLPNFCFHCRLIGHVQRECLQLNLNNSVHPGQEMKYKPWIRATTIVEQSKQLKAEKATLEEVSGRRLEAVEWANTNTSHKNSMMDVSRQQIGGNKAAQAVVESNNSLNELHILVSDRALPHDGQTGMVSQLFNTEVSQQQFGPSPTSQMNPNDSPCTSNPTNRKIVPTTQQQTHAQRGWK</sequence>
<reference evidence="1 2" key="1">
    <citation type="journal article" date="2023" name="Science">
        <title>Complex scaffold remodeling in plant triterpene biosynthesis.</title>
        <authorList>
            <person name="De La Pena R."/>
            <person name="Hodgson H."/>
            <person name="Liu J.C."/>
            <person name="Stephenson M.J."/>
            <person name="Martin A.C."/>
            <person name="Owen C."/>
            <person name="Harkess A."/>
            <person name="Leebens-Mack J."/>
            <person name="Jimenez L.E."/>
            <person name="Osbourn A."/>
            <person name="Sattely E.S."/>
        </authorList>
    </citation>
    <scope>NUCLEOTIDE SEQUENCE [LARGE SCALE GENOMIC DNA]</scope>
    <source>
        <strain evidence="2">cv. JPN11</strain>
        <tissue evidence="1">Leaf</tissue>
    </source>
</reference>
<organism evidence="1 2">
    <name type="scientific">Melia azedarach</name>
    <name type="common">Chinaberry tree</name>
    <dbReference type="NCBI Taxonomy" id="155640"/>
    <lineage>
        <taxon>Eukaryota</taxon>
        <taxon>Viridiplantae</taxon>
        <taxon>Streptophyta</taxon>
        <taxon>Embryophyta</taxon>
        <taxon>Tracheophyta</taxon>
        <taxon>Spermatophyta</taxon>
        <taxon>Magnoliopsida</taxon>
        <taxon>eudicotyledons</taxon>
        <taxon>Gunneridae</taxon>
        <taxon>Pentapetalae</taxon>
        <taxon>rosids</taxon>
        <taxon>malvids</taxon>
        <taxon>Sapindales</taxon>
        <taxon>Meliaceae</taxon>
        <taxon>Melia</taxon>
    </lineage>
</organism>
<dbReference type="Proteomes" id="UP001164539">
    <property type="component" value="Chromosome 11"/>
</dbReference>
<evidence type="ECO:0000313" key="1">
    <source>
        <dbReference type="EMBL" id="KAJ4706539.1"/>
    </source>
</evidence>
<dbReference type="EMBL" id="CM051404">
    <property type="protein sequence ID" value="KAJ4706539.1"/>
    <property type="molecule type" value="Genomic_DNA"/>
</dbReference>
<evidence type="ECO:0000313" key="2">
    <source>
        <dbReference type="Proteomes" id="UP001164539"/>
    </source>
</evidence>
<gene>
    <name evidence="1" type="ORF">OWV82_020175</name>
</gene>
<keyword evidence="2" id="KW-1185">Reference proteome</keyword>